<dbReference type="STRING" id="49390.A0A068UAQ4"/>
<evidence type="ECO:0000256" key="2">
    <source>
        <dbReference type="ARBA" id="ARBA00022527"/>
    </source>
</evidence>
<dbReference type="SUPFAM" id="SSF56112">
    <property type="entry name" value="Protein kinase-like (PK-like)"/>
    <property type="match status" value="1"/>
</dbReference>
<evidence type="ECO:0000313" key="12">
    <source>
        <dbReference type="Proteomes" id="UP000295252"/>
    </source>
</evidence>
<comment type="catalytic activity">
    <reaction evidence="8">
        <text>L-seryl-[protein] + ATP = O-phospho-L-seryl-[protein] + ADP + H(+)</text>
        <dbReference type="Rhea" id="RHEA:17989"/>
        <dbReference type="Rhea" id="RHEA-COMP:9863"/>
        <dbReference type="Rhea" id="RHEA-COMP:11604"/>
        <dbReference type="ChEBI" id="CHEBI:15378"/>
        <dbReference type="ChEBI" id="CHEBI:29999"/>
        <dbReference type="ChEBI" id="CHEBI:30616"/>
        <dbReference type="ChEBI" id="CHEBI:83421"/>
        <dbReference type="ChEBI" id="CHEBI:456216"/>
        <dbReference type="EC" id="2.7.11.1"/>
    </reaction>
</comment>
<keyword evidence="5" id="KW-0418">Kinase</keyword>
<evidence type="ECO:0000256" key="8">
    <source>
        <dbReference type="ARBA" id="ARBA00048679"/>
    </source>
</evidence>
<evidence type="ECO:0000259" key="10">
    <source>
        <dbReference type="PROSITE" id="PS50011"/>
    </source>
</evidence>
<dbReference type="PANTHER" id="PTHR13902">
    <property type="entry name" value="SERINE/THREONINE-PROTEIN KINASE WNK WITH NO LYSINE -RELATED"/>
    <property type="match status" value="1"/>
</dbReference>
<keyword evidence="3" id="KW-0808">Transferase</keyword>
<dbReference type="InterPro" id="IPR050588">
    <property type="entry name" value="WNK_Ser-Thr_kinase"/>
</dbReference>
<feature type="domain" description="Protein kinase" evidence="10">
    <location>
        <begin position="27"/>
        <end position="291"/>
    </location>
</feature>
<dbReference type="Gene3D" id="1.10.510.10">
    <property type="entry name" value="Transferase(Phosphotransferase) domain 1"/>
    <property type="match status" value="1"/>
</dbReference>
<reference evidence="12" key="1">
    <citation type="journal article" date="2014" name="Science">
        <title>The coffee genome provides insight into the convergent evolution of caffeine biosynthesis.</title>
        <authorList>
            <person name="Denoeud F."/>
            <person name="Carretero-Paulet L."/>
            <person name="Dereeper A."/>
            <person name="Droc G."/>
            <person name="Guyot R."/>
            <person name="Pietrella M."/>
            <person name="Zheng C."/>
            <person name="Alberti A."/>
            <person name="Anthony F."/>
            <person name="Aprea G."/>
            <person name="Aury J.M."/>
            <person name="Bento P."/>
            <person name="Bernard M."/>
            <person name="Bocs S."/>
            <person name="Campa C."/>
            <person name="Cenci A."/>
            <person name="Combes M.C."/>
            <person name="Crouzillat D."/>
            <person name="Da Silva C."/>
            <person name="Daddiego L."/>
            <person name="De Bellis F."/>
            <person name="Dussert S."/>
            <person name="Garsmeur O."/>
            <person name="Gayraud T."/>
            <person name="Guignon V."/>
            <person name="Jahn K."/>
            <person name="Jamilloux V."/>
            <person name="Joet T."/>
            <person name="Labadie K."/>
            <person name="Lan T."/>
            <person name="Leclercq J."/>
            <person name="Lepelley M."/>
            <person name="Leroy T."/>
            <person name="Li L.T."/>
            <person name="Librado P."/>
            <person name="Lopez L."/>
            <person name="Munoz A."/>
            <person name="Noel B."/>
            <person name="Pallavicini A."/>
            <person name="Perrotta G."/>
            <person name="Poncet V."/>
            <person name="Pot D."/>
            <person name="Priyono X."/>
            <person name="Rigoreau M."/>
            <person name="Rouard M."/>
            <person name="Rozas J."/>
            <person name="Tranchant-Dubreuil C."/>
            <person name="VanBuren R."/>
            <person name="Zhang Q."/>
            <person name="Andrade A.C."/>
            <person name="Argout X."/>
            <person name="Bertrand B."/>
            <person name="de Kochko A."/>
            <person name="Graziosi G."/>
            <person name="Henry R.J."/>
            <person name="Jayarama X."/>
            <person name="Ming R."/>
            <person name="Nagai C."/>
            <person name="Rounsley S."/>
            <person name="Sankoff D."/>
            <person name="Giuliano G."/>
            <person name="Albert V.A."/>
            <person name="Wincker P."/>
            <person name="Lashermes P."/>
        </authorList>
    </citation>
    <scope>NUCLEOTIDE SEQUENCE [LARGE SCALE GENOMIC DNA]</scope>
    <source>
        <strain evidence="12">cv. DH200-94</strain>
    </source>
</reference>
<protein>
    <recommendedName>
        <fullName evidence="1">non-specific serine/threonine protein kinase</fullName>
        <ecNumber evidence="1">2.7.11.1</ecNumber>
    </recommendedName>
</protein>
<evidence type="ECO:0000256" key="3">
    <source>
        <dbReference type="ARBA" id="ARBA00022679"/>
    </source>
</evidence>
<proteinExistence type="predicted"/>
<dbReference type="EC" id="2.7.11.1" evidence="1"/>
<keyword evidence="12" id="KW-1185">Reference proteome</keyword>
<dbReference type="InterPro" id="IPR011009">
    <property type="entry name" value="Kinase-like_dom_sf"/>
</dbReference>
<dbReference type="OrthoDB" id="4062651at2759"/>
<comment type="catalytic activity">
    <reaction evidence="7">
        <text>L-threonyl-[protein] + ATP = O-phospho-L-threonyl-[protein] + ADP + H(+)</text>
        <dbReference type="Rhea" id="RHEA:46608"/>
        <dbReference type="Rhea" id="RHEA-COMP:11060"/>
        <dbReference type="Rhea" id="RHEA-COMP:11605"/>
        <dbReference type="ChEBI" id="CHEBI:15378"/>
        <dbReference type="ChEBI" id="CHEBI:30013"/>
        <dbReference type="ChEBI" id="CHEBI:30616"/>
        <dbReference type="ChEBI" id="CHEBI:61977"/>
        <dbReference type="ChEBI" id="CHEBI:456216"/>
        <dbReference type="EC" id="2.7.11.1"/>
    </reaction>
</comment>
<accession>A0A068UAQ4</accession>
<dbReference type="InterPro" id="IPR000719">
    <property type="entry name" value="Prot_kinase_dom"/>
</dbReference>
<feature type="compositionally biased region" description="Polar residues" evidence="9">
    <location>
        <begin position="314"/>
        <end position="340"/>
    </location>
</feature>
<name>A0A068UAQ4_COFCA</name>
<dbReference type="FunFam" id="3.30.200.20:FF:000075">
    <property type="entry name" value="Probable serine/threonine-protein kinase WNK1"/>
    <property type="match status" value="1"/>
</dbReference>
<keyword evidence="4" id="KW-0547">Nucleotide-binding</keyword>
<dbReference type="Pfam" id="PF00069">
    <property type="entry name" value="Pkinase"/>
    <property type="match status" value="1"/>
</dbReference>
<evidence type="ECO:0000256" key="6">
    <source>
        <dbReference type="ARBA" id="ARBA00022840"/>
    </source>
</evidence>
<dbReference type="EMBL" id="HG739099">
    <property type="protein sequence ID" value="CDP05259.1"/>
    <property type="molecule type" value="Genomic_DNA"/>
</dbReference>
<dbReference type="PROSITE" id="PS00108">
    <property type="entry name" value="PROTEIN_KINASE_ST"/>
    <property type="match status" value="1"/>
</dbReference>
<dbReference type="CDD" id="cd13983">
    <property type="entry name" value="STKc_WNK"/>
    <property type="match status" value="1"/>
</dbReference>
<sequence length="474" mass="52391">MSPSMCKSEKQENKGDVLEISPDGRFIKYDEVLGRGAFKTVFKGFDQENGTEVAWYQINLEAGRAAASLDDLPKLAKSLLSEAALMKSLKHNNIIRCQHSWIDEDNTNVNMITELFSSGTLREFRKNHKSVNIKAIKNWAKQILEGLNYLHTRNPPIAHRDLKCDNIFVNANQGEVKIGDLGLATVLKNSGVATSVVGTPEFMAPEVYDEKYNELVDIYAFGMCMLELIICDYPYSECTNVAQIYKKVTKGVKPLALGNVKDPQVKGFIEKCLLPAAQRPSAAQLLKDPFLSSPESFKGDKCESGLRPSAVLPESNNIPQPDSQVSTSNDGSSYNKASTPSKASAAGIITSGPISILESLRSTQQIQLRLRGKRIDQKTILFNLRVADLHRPVANCFEFLFDLKSDDALKIASEMVQGKDLTYGDVPVAVELMDSMLLELEPTWKPCNAYYSANNVASECRELGSNWQLGAVVH</sequence>
<dbReference type="GO" id="GO:0004674">
    <property type="term" value="F:protein serine/threonine kinase activity"/>
    <property type="evidence" value="ECO:0007669"/>
    <property type="project" value="UniProtKB-KW"/>
</dbReference>
<dbReference type="SMART" id="SM00220">
    <property type="entry name" value="S_TKc"/>
    <property type="match status" value="1"/>
</dbReference>
<gene>
    <name evidence="11" type="ORF">GSCOC_T00020239001</name>
</gene>
<dbReference type="AlphaFoldDB" id="A0A068UAQ4"/>
<evidence type="ECO:0000256" key="7">
    <source>
        <dbReference type="ARBA" id="ARBA00047899"/>
    </source>
</evidence>
<evidence type="ECO:0000256" key="9">
    <source>
        <dbReference type="SAM" id="MobiDB-lite"/>
    </source>
</evidence>
<keyword evidence="6" id="KW-0067">ATP-binding</keyword>
<dbReference type="Proteomes" id="UP000295252">
    <property type="component" value="Chromosome IV"/>
</dbReference>
<dbReference type="FunFam" id="1.10.510.10:FF:000046">
    <property type="entry name" value="probable serine/threonine-protein kinase WNK9"/>
    <property type="match status" value="1"/>
</dbReference>
<evidence type="ECO:0000313" key="11">
    <source>
        <dbReference type="EMBL" id="CDP05259.1"/>
    </source>
</evidence>
<dbReference type="Gramene" id="CDP05259">
    <property type="protein sequence ID" value="CDP05259"/>
    <property type="gene ID" value="GSCOC_T00020239001"/>
</dbReference>
<dbReference type="Gene3D" id="3.30.200.20">
    <property type="entry name" value="Phosphorylase Kinase, domain 1"/>
    <property type="match status" value="1"/>
</dbReference>
<organism evidence="11 12">
    <name type="scientific">Coffea canephora</name>
    <name type="common">Robusta coffee</name>
    <dbReference type="NCBI Taxonomy" id="49390"/>
    <lineage>
        <taxon>Eukaryota</taxon>
        <taxon>Viridiplantae</taxon>
        <taxon>Streptophyta</taxon>
        <taxon>Embryophyta</taxon>
        <taxon>Tracheophyta</taxon>
        <taxon>Spermatophyta</taxon>
        <taxon>Magnoliopsida</taxon>
        <taxon>eudicotyledons</taxon>
        <taxon>Gunneridae</taxon>
        <taxon>Pentapetalae</taxon>
        <taxon>asterids</taxon>
        <taxon>lamiids</taxon>
        <taxon>Gentianales</taxon>
        <taxon>Rubiaceae</taxon>
        <taxon>Ixoroideae</taxon>
        <taxon>Gardenieae complex</taxon>
        <taxon>Bertiereae - Coffeeae clade</taxon>
        <taxon>Coffeeae</taxon>
        <taxon>Coffea</taxon>
    </lineage>
</organism>
<dbReference type="OMA" id="NASAKNH"/>
<evidence type="ECO:0000256" key="5">
    <source>
        <dbReference type="ARBA" id="ARBA00022777"/>
    </source>
</evidence>
<evidence type="ECO:0000256" key="1">
    <source>
        <dbReference type="ARBA" id="ARBA00012513"/>
    </source>
</evidence>
<evidence type="ECO:0000256" key="4">
    <source>
        <dbReference type="ARBA" id="ARBA00022741"/>
    </source>
</evidence>
<dbReference type="InterPro" id="IPR008271">
    <property type="entry name" value="Ser/Thr_kinase_AS"/>
</dbReference>
<dbReference type="InParanoid" id="A0A068UAQ4"/>
<dbReference type="GO" id="GO:0005524">
    <property type="term" value="F:ATP binding"/>
    <property type="evidence" value="ECO:0007669"/>
    <property type="project" value="UniProtKB-KW"/>
</dbReference>
<dbReference type="PhylomeDB" id="A0A068UAQ4"/>
<dbReference type="PROSITE" id="PS50011">
    <property type="entry name" value="PROTEIN_KINASE_DOM"/>
    <property type="match status" value="1"/>
</dbReference>
<keyword evidence="2" id="KW-0723">Serine/threonine-protein kinase</keyword>
<feature type="region of interest" description="Disordered" evidence="9">
    <location>
        <begin position="295"/>
        <end position="340"/>
    </location>
</feature>